<evidence type="ECO:0000313" key="2">
    <source>
        <dbReference type="EMBL" id="CAK0882978.1"/>
    </source>
</evidence>
<proteinExistence type="predicted"/>
<feature type="compositionally biased region" description="Low complexity" evidence="1">
    <location>
        <begin position="45"/>
        <end position="62"/>
    </location>
</feature>
<evidence type="ECO:0000313" key="3">
    <source>
        <dbReference type="Proteomes" id="UP001189429"/>
    </source>
</evidence>
<accession>A0ABN9W9R7</accession>
<reference evidence="2" key="1">
    <citation type="submission" date="2023-10" db="EMBL/GenBank/DDBJ databases">
        <authorList>
            <person name="Chen Y."/>
            <person name="Shah S."/>
            <person name="Dougan E. K."/>
            <person name="Thang M."/>
            <person name="Chan C."/>
        </authorList>
    </citation>
    <scope>NUCLEOTIDE SEQUENCE [LARGE SCALE GENOMIC DNA]</scope>
</reference>
<dbReference type="EMBL" id="CAUYUJ010018359">
    <property type="protein sequence ID" value="CAK0882978.1"/>
    <property type="molecule type" value="Genomic_DNA"/>
</dbReference>
<keyword evidence="3" id="KW-1185">Reference proteome</keyword>
<name>A0ABN9W9R7_9DINO</name>
<sequence>MRNTGGGGGGGGGGGAGAKTSLCEMLEPLNLGDQARGEEVPTRSAVGPPAAAEAGGEVLGAPSIGVQARPRGPPKVLSVGCCTKEAKRRSTRRSSVSGEAKAGASLDAQARARTTSGCARGMPFLKT</sequence>
<protein>
    <submittedName>
        <fullName evidence="2">Uncharacterized protein</fullName>
    </submittedName>
</protein>
<organism evidence="2 3">
    <name type="scientific">Prorocentrum cordatum</name>
    <dbReference type="NCBI Taxonomy" id="2364126"/>
    <lineage>
        <taxon>Eukaryota</taxon>
        <taxon>Sar</taxon>
        <taxon>Alveolata</taxon>
        <taxon>Dinophyceae</taxon>
        <taxon>Prorocentrales</taxon>
        <taxon>Prorocentraceae</taxon>
        <taxon>Prorocentrum</taxon>
    </lineage>
</organism>
<evidence type="ECO:0000256" key="1">
    <source>
        <dbReference type="SAM" id="MobiDB-lite"/>
    </source>
</evidence>
<feature type="compositionally biased region" description="Gly residues" evidence="1">
    <location>
        <begin position="1"/>
        <end position="17"/>
    </location>
</feature>
<feature type="region of interest" description="Disordered" evidence="1">
    <location>
        <begin position="33"/>
        <end position="127"/>
    </location>
</feature>
<feature type="region of interest" description="Disordered" evidence="1">
    <location>
        <begin position="1"/>
        <end position="20"/>
    </location>
</feature>
<gene>
    <name evidence="2" type="ORF">PCOR1329_LOCUS65315</name>
</gene>
<comment type="caution">
    <text evidence="2">The sequence shown here is derived from an EMBL/GenBank/DDBJ whole genome shotgun (WGS) entry which is preliminary data.</text>
</comment>
<dbReference type="Proteomes" id="UP001189429">
    <property type="component" value="Unassembled WGS sequence"/>
</dbReference>